<evidence type="ECO:0000313" key="8">
    <source>
        <dbReference type="Proteomes" id="UP000192276"/>
    </source>
</evidence>
<feature type="domain" description="PKD" evidence="6">
    <location>
        <begin position="507"/>
        <end position="593"/>
    </location>
</feature>
<dbReference type="Gene3D" id="2.60.40.10">
    <property type="entry name" value="Immunoglobulins"/>
    <property type="match status" value="15"/>
</dbReference>
<organism evidence="7 8">
    <name type="scientific">Niastella populi</name>
    <dbReference type="NCBI Taxonomy" id="550983"/>
    <lineage>
        <taxon>Bacteria</taxon>
        <taxon>Pseudomonadati</taxon>
        <taxon>Bacteroidota</taxon>
        <taxon>Chitinophagia</taxon>
        <taxon>Chitinophagales</taxon>
        <taxon>Chitinophagaceae</taxon>
        <taxon>Niastella</taxon>
    </lineage>
</organism>
<dbReference type="Pfam" id="PF13585">
    <property type="entry name" value="CHU_C"/>
    <property type="match status" value="1"/>
</dbReference>
<dbReference type="FunFam" id="2.60.40.10:FF:000270">
    <property type="entry name" value="Cell surface protein"/>
    <property type="match status" value="2"/>
</dbReference>
<dbReference type="STRING" id="550983.A4R26_11910"/>
<name>A0A1V9GAV7_9BACT</name>
<feature type="domain" description="PKD" evidence="6">
    <location>
        <begin position="1034"/>
        <end position="1076"/>
    </location>
</feature>
<proteinExistence type="predicted"/>
<dbReference type="SMART" id="SM00089">
    <property type="entry name" value="PKD"/>
    <property type="match status" value="14"/>
</dbReference>
<keyword evidence="2" id="KW-0812">Transmembrane</keyword>
<dbReference type="SUPFAM" id="SSF49299">
    <property type="entry name" value="PKD domain"/>
    <property type="match status" value="14"/>
</dbReference>
<evidence type="ECO:0000256" key="2">
    <source>
        <dbReference type="ARBA" id="ARBA00022692"/>
    </source>
</evidence>
<sequence length="1431" mass="153846">MSLPVFAQTMTAEFTANKTSGCAPLHVAFRDLTTGNPKFWNWDFGNGTLSNVQHPGVTYSNPGTYTVRLVVRNADGTTGTTKTNYITVYPSPAARFTANKTLGCVPVNIQFSDQSTSTAGNIVSWQWDFGDGGTSTAQSPSHIYNNTGFYNVSLTVTSSTGCKSTATAGRYIRIVAGVKAAFTNEQALSCQPPYNITFANQSSGPGNMTFQWDLGNGSNSTQANPATTYTSNNTYNVTLTATSEFGCSNTITQPITLSGPTTIIKAPDTVCQNQPVSFVNDGSVAPQKTLWDFGNGVQSTNINDNTVYTMQGNYTVKVINTYSACKDSAIKQVYVQPAPVIDFTATNNTACKPPLSVTFQDASAVPNTKWDWDFGDGGTGTGSPVTHLYNGTGAYNVTGTFTNANGCTAKVTKTSVVKIEAPTIKINNVRDGGCVPFTYRPTATATSVDGIASWLWEFGDGTTSTLQTPTHTYNSTGTYDIKLTVTTTGGCTATTTEAGGVKVGTPPNTSFSISPIDACASTAIQFTDLTAPPPRADEWEWDFGDGGTSTEQNPSHLYLDSGTFIVKLTAFNNRCGNPGATQTVHIKPPIAKFGHTITCGSLNVVFNDSSKTDPSYGPVSYAWTFGNPVAGNPPVGTSTQQHPTFLFPGYNVYPVTLAVTNGSCTHTYIDTVKLVKELADFTIPATVCRNANFTILSTNTNYIVQYQWSIDGGPWTVAGRGYTHNFSTFGLHSVGLVITDINGCTDTVIKNNVVNVIGPVANFTATPGGCKNDIVTFTDNSTSPNALNEWVFDFGDGQTKSFTSAPFTHAYADTGSYNPQLSVHDAMGCVDTYRLTDTIFISTPLAGFTSDYDTICPTSNVQFTDESAGRGLSYQWYFGNGGTSTLKDPIFSYGGNNATYDVKLVITDRGGCKDSVTRNGYITTLKPVPAFDIVDTLTICPPIETKFTFKGMYYEELEWNFGDGSSSSLMDPTHFYNSFGDYTAWLVLTGYGGCKDSVSANIHVLNASNVTTLNYSPLDACNELTVNFSLATIPNMKYTFHFGDGVMDTTMATSYTHFYKSPAFYSPYLTYADNQGCLANVGGPQVKVIGAEPFFGLDRKKFCDSGIVYFTNYTIGNDPVVARTWDFGDGSPTTSVTDPSHNYQQPGLYLASQSVTTQQGCSKTITDTIRVYRTPDPSIVGDSIGCLNETLNLQGMLAVPDTGITWKWTPSNSNQPNISLNFKNSGTYPISLQATNLLGCTDTAYTSVFVPETPQITVNEQPVIPVTTGVNLPVTYGPEVISYNWTPAKNLSCTDCPTPFANPKLTTTYTVTVADQYGCTNTANVTVTTVCNGLNYFLPNTFSPNGDGVNDIFAPRGVGITRVNSMRIFNRWGEMVYERMNFVANDRTPGGGWDGNYKGKPASADVYVYIIEFVCENAAIVPVKGNVALVR</sequence>
<feature type="domain" description="PKD" evidence="6">
    <location>
        <begin position="195"/>
        <end position="257"/>
    </location>
</feature>
<evidence type="ECO:0000256" key="5">
    <source>
        <dbReference type="ARBA" id="ARBA00023136"/>
    </source>
</evidence>
<dbReference type="Pfam" id="PF18911">
    <property type="entry name" value="PKD_4"/>
    <property type="match status" value="10"/>
</dbReference>
<comment type="subcellular location">
    <subcellularLocation>
        <location evidence="1">Membrane</location>
        <topology evidence="1">Multi-pass membrane protein</topology>
    </subcellularLocation>
</comment>
<dbReference type="NCBIfam" id="TIGR04131">
    <property type="entry name" value="Bac_Flav_CTERM"/>
    <property type="match status" value="1"/>
</dbReference>
<dbReference type="InterPro" id="IPR026341">
    <property type="entry name" value="T9SS_type_B"/>
</dbReference>
<feature type="domain" description="PKD" evidence="6">
    <location>
        <begin position="92"/>
        <end position="179"/>
    </location>
</feature>
<keyword evidence="3" id="KW-0677">Repeat</keyword>
<feature type="domain" description="PKD" evidence="6">
    <location>
        <begin position="422"/>
        <end position="496"/>
    </location>
</feature>
<dbReference type="EMBL" id="LWBP01000013">
    <property type="protein sequence ID" value="OQP67753.1"/>
    <property type="molecule type" value="Genomic_DNA"/>
</dbReference>
<evidence type="ECO:0000256" key="4">
    <source>
        <dbReference type="ARBA" id="ARBA00022989"/>
    </source>
</evidence>
<keyword evidence="5" id="KW-0472">Membrane</keyword>
<feature type="domain" description="PKD" evidence="6">
    <location>
        <begin position="259"/>
        <end position="336"/>
    </location>
</feature>
<evidence type="ECO:0000259" key="6">
    <source>
        <dbReference type="PROSITE" id="PS50093"/>
    </source>
</evidence>
<gene>
    <name evidence="7" type="ORF">A4R26_11910</name>
</gene>
<dbReference type="InterPro" id="IPR035986">
    <property type="entry name" value="PKD_dom_sf"/>
</dbReference>
<keyword evidence="4" id="KW-1133">Transmembrane helix</keyword>
<feature type="domain" description="PKD" evidence="6">
    <location>
        <begin position="1200"/>
        <end position="1250"/>
    </location>
</feature>
<dbReference type="GO" id="GO:0005261">
    <property type="term" value="F:monoatomic cation channel activity"/>
    <property type="evidence" value="ECO:0007669"/>
    <property type="project" value="TreeGrafter"/>
</dbReference>
<dbReference type="InterPro" id="IPR013783">
    <property type="entry name" value="Ig-like_fold"/>
</dbReference>
<feature type="domain" description="PKD" evidence="6">
    <location>
        <begin position="958"/>
        <end position="1004"/>
    </location>
</feature>
<evidence type="ECO:0000256" key="3">
    <source>
        <dbReference type="ARBA" id="ARBA00022737"/>
    </source>
</evidence>
<dbReference type="PANTHER" id="PTHR46730">
    <property type="entry name" value="POLYCYSTIN-1"/>
    <property type="match status" value="1"/>
</dbReference>
<feature type="domain" description="PKD" evidence="6">
    <location>
        <begin position="1108"/>
        <end position="1171"/>
    </location>
</feature>
<dbReference type="InterPro" id="IPR000601">
    <property type="entry name" value="PKD_dom"/>
</dbReference>
<feature type="domain" description="PKD" evidence="6">
    <location>
        <begin position="758"/>
        <end position="828"/>
    </location>
</feature>
<dbReference type="PANTHER" id="PTHR46730:SF4">
    <property type="entry name" value="POLYCYSTIC KIDNEY DISEASE PROTEIN 1-LIKE 1"/>
    <property type="match status" value="1"/>
</dbReference>
<feature type="domain" description="PKD" evidence="6">
    <location>
        <begin position="602"/>
        <end position="661"/>
    </location>
</feature>
<comment type="caution">
    <text evidence="7">The sequence shown here is derived from an EMBL/GenBank/DDBJ whole genome shotgun (WGS) entry which is preliminary data.</text>
</comment>
<dbReference type="PROSITE" id="PS50093">
    <property type="entry name" value="PKD"/>
    <property type="match status" value="13"/>
</dbReference>
<dbReference type="GO" id="GO:0006816">
    <property type="term" value="P:calcium ion transport"/>
    <property type="evidence" value="ECO:0007669"/>
    <property type="project" value="TreeGrafter"/>
</dbReference>
<feature type="domain" description="PKD" evidence="6">
    <location>
        <begin position="354"/>
        <end position="424"/>
    </location>
</feature>
<keyword evidence="8" id="KW-1185">Reference proteome</keyword>
<evidence type="ECO:0000313" key="7">
    <source>
        <dbReference type="EMBL" id="OQP67753.1"/>
    </source>
</evidence>
<evidence type="ECO:0000256" key="1">
    <source>
        <dbReference type="ARBA" id="ARBA00004141"/>
    </source>
</evidence>
<reference evidence="8" key="1">
    <citation type="submission" date="2016-04" db="EMBL/GenBank/DDBJ databases">
        <authorList>
            <person name="Chen L."/>
            <person name="Zhuang W."/>
            <person name="Wang G."/>
        </authorList>
    </citation>
    <scope>NUCLEOTIDE SEQUENCE [LARGE SCALE GENOMIC DNA]</scope>
    <source>
        <strain evidence="8">208</strain>
    </source>
</reference>
<dbReference type="Proteomes" id="UP000192276">
    <property type="component" value="Unassembled WGS sequence"/>
</dbReference>
<dbReference type="InterPro" id="IPR022409">
    <property type="entry name" value="PKD/Chitinase_dom"/>
</dbReference>
<dbReference type="CDD" id="cd00146">
    <property type="entry name" value="PKD"/>
    <property type="match status" value="10"/>
</dbReference>
<feature type="domain" description="PKD" evidence="6">
    <location>
        <begin position="10"/>
        <end position="88"/>
    </location>
</feature>
<dbReference type="GO" id="GO:0005886">
    <property type="term" value="C:plasma membrane"/>
    <property type="evidence" value="ECO:0007669"/>
    <property type="project" value="TreeGrafter"/>
</dbReference>
<accession>A0A1V9GAV7</accession>
<protein>
    <recommendedName>
        <fullName evidence="6">PKD domain-containing protein</fullName>
    </recommendedName>
</protein>